<dbReference type="InterPro" id="IPR008480">
    <property type="entry name" value="DUF761_pln"/>
</dbReference>
<gene>
    <name evidence="2" type="ORF">Tco_1081694</name>
</gene>
<dbReference type="PANTHER" id="PTHR34059">
    <property type="entry name" value="EXPRESSED PROTEIN"/>
    <property type="match status" value="1"/>
</dbReference>
<keyword evidence="3" id="KW-1185">Reference proteome</keyword>
<proteinExistence type="predicted"/>
<sequence length="99" mass="11091">MEYPKKQQGQASASTRIKDSNQSSSGSSEDEEDDDDELQELASTKNNEAMNEEEMMSGSDHNVDKKADEFIAKFREQTRHQRTTTTTITQAKTKTGPTT</sequence>
<feature type="non-terminal residue" evidence="2">
    <location>
        <position position="99"/>
    </location>
</feature>
<dbReference type="Pfam" id="PF05553">
    <property type="entry name" value="DUF761"/>
    <property type="match status" value="1"/>
</dbReference>
<feature type="compositionally biased region" description="Acidic residues" evidence="1">
    <location>
        <begin position="28"/>
        <end position="39"/>
    </location>
</feature>
<evidence type="ECO:0000313" key="2">
    <source>
        <dbReference type="EMBL" id="GJT92849.1"/>
    </source>
</evidence>
<evidence type="ECO:0000256" key="1">
    <source>
        <dbReference type="SAM" id="MobiDB-lite"/>
    </source>
</evidence>
<reference evidence="2" key="2">
    <citation type="submission" date="2022-01" db="EMBL/GenBank/DDBJ databases">
        <authorList>
            <person name="Yamashiro T."/>
            <person name="Shiraishi A."/>
            <person name="Satake H."/>
            <person name="Nakayama K."/>
        </authorList>
    </citation>
    <scope>NUCLEOTIDE SEQUENCE</scope>
</reference>
<feature type="region of interest" description="Disordered" evidence="1">
    <location>
        <begin position="1"/>
        <end position="99"/>
    </location>
</feature>
<name>A0ABQ5HZJ5_9ASTR</name>
<evidence type="ECO:0000313" key="3">
    <source>
        <dbReference type="Proteomes" id="UP001151760"/>
    </source>
</evidence>
<dbReference type="Proteomes" id="UP001151760">
    <property type="component" value="Unassembled WGS sequence"/>
</dbReference>
<comment type="caution">
    <text evidence="2">The sequence shown here is derived from an EMBL/GenBank/DDBJ whole genome shotgun (WGS) entry which is preliminary data.</text>
</comment>
<feature type="compositionally biased region" description="Basic and acidic residues" evidence="1">
    <location>
        <begin position="61"/>
        <end position="79"/>
    </location>
</feature>
<accession>A0ABQ5HZJ5</accession>
<reference evidence="2" key="1">
    <citation type="journal article" date="2022" name="Int. J. Mol. Sci.">
        <title>Draft Genome of Tanacetum Coccineum: Genomic Comparison of Closely Related Tanacetum-Family Plants.</title>
        <authorList>
            <person name="Yamashiro T."/>
            <person name="Shiraishi A."/>
            <person name="Nakayama K."/>
            <person name="Satake H."/>
        </authorList>
    </citation>
    <scope>NUCLEOTIDE SEQUENCE</scope>
</reference>
<organism evidence="2 3">
    <name type="scientific">Tanacetum coccineum</name>
    <dbReference type="NCBI Taxonomy" id="301880"/>
    <lineage>
        <taxon>Eukaryota</taxon>
        <taxon>Viridiplantae</taxon>
        <taxon>Streptophyta</taxon>
        <taxon>Embryophyta</taxon>
        <taxon>Tracheophyta</taxon>
        <taxon>Spermatophyta</taxon>
        <taxon>Magnoliopsida</taxon>
        <taxon>eudicotyledons</taxon>
        <taxon>Gunneridae</taxon>
        <taxon>Pentapetalae</taxon>
        <taxon>asterids</taxon>
        <taxon>campanulids</taxon>
        <taxon>Asterales</taxon>
        <taxon>Asteraceae</taxon>
        <taxon>Asteroideae</taxon>
        <taxon>Anthemideae</taxon>
        <taxon>Anthemidinae</taxon>
        <taxon>Tanacetum</taxon>
    </lineage>
</organism>
<dbReference type="PANTHER" id="PTHR34059:SF1">
    <property type="entry name" value="EXPRESSED PROTEIN"/>
    <property type="match status" value="1"/>
</dbReference>
<feature type="compositionally biased region" description="Low complexity" evidence="1">
    <location>
        <begin position="83"/>
        <end position="99"/>
    </location>
</feature>
<dbReference type="EMBL" id="BQNB010020148">
    <property type="protein sequence ID" value="GJT92849.1"/>
    <property type="molecule type" value="Genomic_DNA"/>
</dbReference>
<protein>
    <submittedName>
        <fullName evidence="2">Homeobox-leucine zipper protein HAT4-like protein</fullName>
    </submittedName>
</protein>